<proteinExistence type="predicted"/>
<sequence>MRLSYFNNGSGVEVLEENNYYPFGLKHQGYNILNGNSSYRYKYNNKELQETRMYDYGARFYIPDIGRWGVVDPRAQYTHEAYSYTQFHLMIQQVWREKREYVLLIVQKVLQK</sequence>
<evidence type="ECO:0008006" key="3">
    <source>
        <dbReference type="Google" id="ProtNLM"/>
    </source>
</evidence>
<evidence type="ECO:0000313" key="1">
    <source>
        <dbReference type="EMBL" id="CAA7194590.1"/>
    </source>
</evidence>
<dbReference type="Proteomes" id="UP000445144">
    <property type="component" value="Unassembled WGS sequence"/>
</dbReference>
<name>A0A6N4X5P2_9FLAO</name>
<dbReference type="AlphaFoldDB" id="A0A6N4X5P2"/>
<reference evidence="1 2" key="1">
    <citation type="submission" date="2020-01" db="EMBL/GenBank/DDBJ databases">
        <authorList>
            <person name="Rodrigo-Torres L."/>
            <person name="Arahal R. D."/>
            <person name="Lucena T."/>
        </authorList>
    </citation>
    <scope>NUCLEOTIDE SEQUENCE [LARGE SCALE GENOMIC DNA]</scope>
    <source>
        <strain evidence="1 2">CECT 9293</strain>
    </source>
</reference>
<accession>A0A6N4X5P2</accession>
<protein>
    <recommendedName>
        <fullName evidence="3">RHS repeat-associated core domain-containing protein</fullName>
    </recommendedName>
</protein>
<evidence type="ECO:0000313" key="2">
    <source>
        <dbReference type="Proteomes" id="UP000445144"/>
    </source>
</evidence>
<dbReference type="Gene3D" id="2.180.10.10">
    <property type="entry name" value="RHS repeat-associated core"/>
    <property type="match status" value="1"/>
</dbReference>
<keyword evidence="2" id="KW-1185">Reference proteome</keyword>
<gene>
    <name evidence="1" type="ORF">CHRY9293_00879</name>
</gene>
<organism evidence="1 2">
    <name type="scientific">Chryseobacterium potabilaquae</name>
    <dbReference type="NCBI Taxonomy" id="2675057"/>
    <lineage>
        <taxon>Bacteria</taxon>
        <taxon>Pseudomonadati</taxon>
        <taxon>Bacteroidota</taxon>
        <taxon>Flavobacteriia</taxon>
        <taxon>Flavobacteriales</taxon>
        <taxon>Weeksellaceae</taxon>
        <taxon>Chryseobacterium group</taxon>
        <taxon>Chryseobacterium</taxon>
    </lineage>
</organism>
<dbReference type="EMBL" id="CACVBR010000005">
    <property type="protein sequence ID" value="CAA7194590.1"/>
    <property type="molecule type" value="Genomic_DNA"/>
</dbReference>